<feature type="signal peptide" evidence="1">
    <location>
        <begin position="1"/>
        <end position="23"/>
    </location>
</feature>
<gene>
    <name evidence="2" type="ORF">JCM19237_5821</name>
</gene>
<dbReference type="AlphaFoldDB" id="A0A090QL03"/>
<comment type="caution">
    <text evidence="2">The sequence shown here is derived from an EMBL/GenBank/DDBJ whole genome shotgun (WGS) entry which is preliminary data.</text>
</comment>
<name>A0A090QL03_9GAMM</name>
<evidence type="ECO:0000313" key="3">
    <source>
        <dbReference type="Proteomes" id="UP000029227"/>
    </source>
</evidence>
<evidence type="ECO:0000313" key="2">
    <source>
        <dbReference type="EMBL" id="GAL02928.1"/>
    </source>
</evidence>
<reference evidence="2 3" key="1">
    <citation type="journal article" date="2014" name="Genome Announc.">
        <title>Draft Genome Sequences of Two Vibrionaceae Species, Vibrio ponticus C121 and Photobacterium aphoticum C119, Isolated as Coral Reef Microbiota.</title>
        <authorList>
            <person name="Al-saari N."/>
            <person name="Meirelles P.M."/>
            <person name="Mino S."/>
            <person name="Suda W."/>
            <person name="Oshima K."/>
            <person name="Hattori M."/>
            <person name="Ohkuma M."/>
            <person name="Thompson F.L."/>
            <person name="Gomez-Gil B."/>
            <person name="Sawabe T."/>
            <person name="Sawabe T."/>
        </authorList>
    </citation>
    <scope>NUCLEOTIDE SEQUENCE [LARGE SCALE GENOMIC DNA]</scope>
    <source>
        <strain evidence="2 3">JCM 19237</strain>
    </source>
</reference>
<dbReference type="Proteomes" id="UP000029227">
    <property type="component" value="Unassembled WGS sequence"/>
</dbReference>
<feature type="chain" id="PRO_5001861848" evidence="1">
    <location>
        <begin position="24"/>
        <end position="53"/>
    </location>
</feature>
<dbReference type="STRING" id="754436.JCM19237_5821"/>
<dbReference type="EMBL" id="BBMN01000001">
    <property type="protein sequence ID" value="GAL02928.1"/>
    <property type="molecule type" value="Genomic_DNA"/>
</dbReference>
<proteinExistence type="predicted"/>
<protein>
    <submittedName>
        <fullName evidence="2">Uncharacterized protein</fullName>
    </submittedName>
</protein>
<sequence>MKKIYAIVMALTCSLLLSSCASYSVTEQDMQQYLDKKVALSVLSVSKVSLMPM</sequence>
<dbReference type="PROSITE" id="PS51257">
    <property type="entry name" value="PROKAR_LIPOPROTEIN"/>
    <property type="match status" value="1"/>
</dbReference>
<organism evidence="2 3">
    <name type="scientific">Photobacterium aphoticum</name>
    <dbReference type="NCBI Taxonomy" id="754436"/>
    <lineage>
        <taxon>Bacteria</taxon>
        <taxon>Pseudomonadati</taxon>
        <taxon>Pseudomonadota</taxon>
        <taxon>Gammaproteobacteria</taxon>
        <taxon>Vibrionales</taxon>
        <taxon>Vibrionaceae</taxon>
        <taxon>Photobacterium</taxon>
    </lineage>
</organism>
<evidence type="ECO:0000256" key="1">
    <source>
        <dbReference type="SAM" id="SignalP"/>
    </source>
</evidence>
<keyword evidence="1" id="KW-0732">Signal</keyword>
<accession>A0A090QL03</accession>